<evidence type="ECO:0000256" key="5">
    <source>
        <dbReference type="ARBA" id="ARBA00022989"/>
    </source>
</evidence>
<dbReference type="GO" id="GO:0022857">
    <property type="term" value="F:transmembrane transporter activity"/>
    <property type="evidence" value="ECO:0007669"/>
    <property type="project" value="InterPro"/>
</dbReference>
<evidence type="ECO:0000256" key="3">
    <source>
        <dbReference type="ARBA" id="ARBA00022475"/>
    </source>
</evidence>
<keyword evidence="4 7" id="KW-0812">Transmembrane</keyword>
<dbReference type="InterPro" id="IPR036259">
    <property type="entry name" value="MFS_trans_sf"/>
</dbReference>
<reference evidence="9 10" key="1">
    <citation type="submission" date="2019-07" db="EMBL/GenBank/DDBJ databases">
        <title>Lentzea xizangensis sp. nov., isolated from Qinghai-Tibetan Plateau Soils.</title>
        <authorList>
            <person name="Huang J."/>
        </authorList>
    </citation>
    <scope>NUCLEOTIDE SEQUENCE [LARGE SCALE GENOMIC DNA]</scope>
    <source>
        <strain evidence="9 10">FXJ1.1311</strain>
    </source>
</reference>
<feature type="transmembrane region" description="Helical" evidence="7">
    <location>
        <begin position="361"/>
        <end position="386"/>
    </location>
</feature>
<dbReference type="PRINTS" id="PR01036">
    <property type="entry name" value="TCRTETB"/>
</dbReference>
<feature type="transmembrane region" description="Helical" evidence="7">
    <location>
        <begin position="199"/>
        <end position="219"/>
    </location>
</feature>
<organism evidence="9 10">
    <name type="scientific">Lentzea tibetensis</name>
    <dbReference type="NCBI Taxonomy" id="2591470"/>
    <lineage>
        <taxon>Bacteria</taxon>
        <taxon>Bacillati</taxon>
        <taxon>Actinomycetota</taxon>
        <taxon>Actinomycetes</taxon>
        <taxon>Pseudonocardiales</taxon>
        <taxon>Pseudonocardiaceae</taxon>
        <taxon>Lentzea</taxon>
    </lineage>
</organism>
<evidence type="ECO:0000259" key="8">
    <source>
        <dbReference type="PROSITE" id="PS50850"/>
    </source>
</evidence>
<keyword evidence="3" id="KW-1003">Cell membrane</keyword>
<protein>
    <submittedName>
        <fullName evidence="9">MFS transporter</fullName>
    </submittedName>
</protein>
<proteinExistence type="predicted"/>
<dbReference type="Pfam" id="PF07690">
    <property type="entry name" value="MFS_1"/>
    <property type="match status" value="1"/>
</dbReference>
<dbReference type="OrthoDB" id="3282774at2"/>
<feature type="transmembrane region" description="Helical" evidence="7">
    <location>
        <begin position="407"/>
        <end position="426"/>
    </location>
</feature>
<evidence type="ECO:0000256" key="4">
    <source>
        <dbReference type="ARBA" id="ARBA00022692"/>
    </source>
</evidence>
<evidence type="ECO:0000256" key="7">
    <source>
        <dbReference type="SAM" id="Phobius"/>
    </source>
</evidence>
<dbReference type="Proteomes" id="UP000316639">
    <property type="component" value="Unassembled WGS sequence"/>
</dbReference>
<name>A0A563ERY8_9PSEU</name>
<dbReference type="SUPFAM" id="SSF103473">
    <property type="entry name" value="MFS general substrate transporter"/>
    <property type="match status" value="1"/>
</dbReference>
<dbReference type="PANTHER" id="PTHR42718">
    <property type="entry name" value="MAJOR FACILITATOR SUPERFAMILY MULTIDRUG TRANSPORTER MFSC"/>
    <property type="match status" value="1"/>
</dbReference>
<gene>
    <name evidence="9" type="ORF">FKR81_19780</name>
</gene>
<dbReference type="PANTHER" id="PTHR42718:SF46">
    <property type="entry name" value="BLR6921 PROTEIN"/>
    <property type="match status" value="1"/>
</dbReference>
<feature type="transmembrane region" description="Helical" evidence="7">
    <location>
        <begin position="77"/>
        <end position="96"/>
    </location>
</feature>
<keyword evidence="10" id="KW-1185">Reference proteome</keyword>
<dbReference type="Gene3D" id="1.20.1720.10">
    <property type="entry name" value="Multidrug resistance protein D"/>
    <property type="match status" value="1"/>
</dbReference>
<evidence type="ECO:0000313" key="10">
    <source>
        <dbReference type="Proteomes" id="UP000316639"/>
    </source>
</evidence>
<dbReference type="CDD" id="cd17321">
    <property type="entry name" value="MFS_MMR_MDR_like"/>
    <property type="match status" value="1"/>
</dbReference>
<dbReference type="PROSITE" id="PS50850">
    <property type="entry name" value="MFS"/>
    <property type="match status" value="1"/>
</dbReference>
<accession>A0A563ERY8</accession>
<evidence type="ECO:0000256" key="1">
    <source>
        <dbReference type="ARBA" id="ARBA00004651"/>
    </source>
</evidence>
<dbReference type="RefSeq" id="WP_146353582.1">
    <property type="nucleotide sequence ID" value="NZ_VOBR01000012.1"/>
</dbReference>
<feature type="transmembrane region" description="Helical" evidence="7">
    <location>
        <begin position="12"/>
        <end position="39"/>
    </location>
</feature>
<dbReference type="InterPro" id="IPR011701">
    <property type="entry name" value="MFS"/>
</dbReference>
<dbReference type="EMBL" id="VOBR01000012">
    <property type="protein sequence ID" value="TWP50420.1"/>
    <property type="molecule type" value="Genomic_DNA"/>
</dbReference>
<evidence type="ECO:0000256" key="6">
    <source>
        <dbReference type="ARBA" id="ARBA00023136"/>
    </source>
</evidence>
<feature type="transmembrane region" description="Helical" evidence="7">
    <location>
        <begin position="271"/>
        <end position="295"/>
    </location>
</feature>
<feature type="transmembrane region" description="Helical" evidence="7">
    <location>
        <begin position="336"/>
        <end position="355"/>
    </location>
</feature>
<dbReference type="AlphaFoldDB" id="A0A563ERY8"/>
<feature type="transmembrane region" description="Helical" evidence="7">
    <location>
        <begin position="108"/>
        <end position="129"/>
    </location>
</feature>
<feature type="transmembrane region" description="Helical" evidence="7">
    <location>
        <begin position="45"/>
        <end position="65"/>
    </location>
</feature>
<evidence type="ECO:0000256" key="2">
    <source>
        <dbReference type="ARBA" id="ARBA00022448"/>
    </source>
</evidence>
<feature type="domain" description="Major facilitator superfamily (MFS) profile" evidence="8">
    <location>
        <begin position="12"/>
        <end position="458"/>
    </location>
</feature>
<comment type="subcellular location">
    <subcellularLocation>
        <location evidence="1">Cell membrane</location>
        <topology evidence="1">Multi-pass membrane protein</topology>
    </subcellularLocation>
</comment>
<dbReference type="GO" id="GO:0005886">
    <property type="term" value="C:plasma membrane"/>
    <property type="evidence" value="ECO:0007669"/>
    <property type="project" value="UniProtKB-SubCell"/>
</dbReference>
<comment type="caution">
    <text evidence="9">The sequence shown here is derived from an EMBL/GenBank/DDBJ whole genome shotgun (WGS) entry which is preliminary data.</text>
</comment>
<feature type="transmembrane region" description="Helical" evidence="7">
    <location>
        <begin position="301"/>
        <end position="324"/>
    </location>
</feature>
<evidence type="ECO:0000313" key="9">
    <source>
        <dbReference type="EMBL" id="TWP50420.1"/>
    </source>
</evidence>
<feature type="transmembrane region" description="Helical" evidence="7">
    <location>
        <begin position="166"/>
        <end position="187"/>
    </location>
</feature>
<keyword evidence="6 7" id="KW-0472">Membrane</keyword>
<feature type="transmembrane region" description="Helical" evidence="7">
    <location>
        <begin position="231"/>
        <end position="250"/>
    </location>
</feature>
<keyword evidence="2" id="KW-0813">Transport</keyword>
<sequence>MPQPGRVAARGIVLPLALSQFIASYAATNMNVAISAIAADIGTTVFGVQTAITLFTLTMAALMVPGSKLTDIWGRKTCLVAGLVVYGAGAVLATFAQGLGLLIAGYSLLQGIGSALLIPPIYILITVAFDDVAARARYFGVVSGAAGLGAAAGPLVGGLVTTQFGWRASFLLQVLVVAWIVVLARRIVDPPRPRPLPRFDVLGAVLAAAGMVLLVGGVLRTAGAGWTGGPLAWMAAGLAVLAGFAVHIRAREKKGEAPLCSPALFRDRTSNLGLVTQHLQWLVLQGSFFVISVFLQQVRGYNAIQTGLVLVPATIGILLSSAAAPRLARRHSQRRLIRAGFSTTTAGLLLLLALARADSGVLSFVPGLFLLGVGIGIMLTASVNLVQSSWPDSAQGEISGVSRSVSNLGSSLGTALAGSILTGAAHPGGHPFAVALVTLGGFALLGVLSALLIPRRDLTREG</sequence>
<dbReference type="InterPro" id="IPR020846">
    <property type="entry name" value="MFS_dom"/>
</dbReference>
<dbReference type="Gene3D" id="1.20.1250.20">
    <property type="entry name" value="MFS general substrate transporter like domains"/>
    <property type="match status" value="1"/>
</dbReference>
<feature type="transmembrane region" description="Helical" evidence="7">
    <location>
        <begin position="432"/>
        <end position="453"/>
    </location>
</feature>
<keyword evidence="5 7" id="KW-1133">Transmembrane helix</keyword>
<feature type="transmembrane region" description="Helical" evidence="7">
    <location>
        <begin position="138"/>
        <end position="160"/>
    </location>
</feature>